<proteinExistence type="predicted"/>
<evidence type="ECO:0000313" key="2">
    <source>
        <dbReference type="EMBL" id="MEQ2296128.1"/>
    </source>
</evidence>
<comment type="caution">
    <text evidence="2">The sequence shown here is derived from an EMBL/GenBank/DDBJ whole genome shotgun (WGS) entry which is preliminary data.</text>
</comment>
<feature type="region of interest" description="Disordered" evidence="1">
    <location>
        <begin position="1"/>
        <end position="35"/>
    </location>
</feature>
<feature type="compositionally biased region" description="Basic and acidic residues" evidence="1">
    <location>
        <begin position="1"/>
        <end position="10"/>
    </location>
</feature>
<keyword evidence="3" id="KW-1185">Reference proteome</keyword>
<dbReference type="Proteomes" id="UP001469553">
    <property type="component" value="Unassembled WGS sequence"/>
</dbReference>
<accession>A0ABV0YQI9</accession>
<dbReference type="EMBL" id="JAHRIP010039518">
    <property type="protein sequence ID" value="MEQ2296128.1"/>
    <property type="molecule type" value="Genomic_DNA"/>
</dbReference>
<protein>
    <submittedName>
        <fullName evidence="2">Uncharacterized protein</fullName>
    </submittedName>
</protein>
<organism evidence="2 3">
    <name type="scientific">Ameca splendens</name>
    <dbReference type="NCBI Taxonomy" id="208324"/>
    <lineage>
        <taxon>Eukaryota</taxon>
        <taxon>Metazoa</taxon>
        <taxon>Chordata</taxon>
        <taxon>Craniata</taxon>
        <taxon>Vertebrata</taxon>
        <taxon>Euteleostomi</taxon>
        <taxon>Actinopterygii</taxon>
        <taxon>Neopterygii</taxon>
        <taxon>Teleostei</taxon>
        <taxon>Neoteleostei</taxon>
        <taxon>Acanthomorphata</taxon>
        <taxon>Ovalentaria</taxon>
        <taxon>Atherinomorphae</taxon>
        <taxon>Cyprinodontiformes</taxon>
        <taxon>Goodeidae</taxon>
        <taxon>Ameca</taxon>
    </lineage>
</organism>
<evidence type="ECO:0000256" key="1">
    <source>
        <dbReference type="SAM" id="MobiDB-lite"/>
    </source>
</evidence>
<reference evidence="2 3" key="1">
    <citation type="submission" date="2021-06" db="EMBL/GenBank/DDBJ databases">
        <authorList>
            <person name="Palmer J.M."/>
        </authorList>
    </citation>
    <scope>NUCLEOTIDE SEQUENCE [LARGE SCALE GENOMIC DNA]</scope>
    <source>
        <strain evidence="2 3">AS_MEX2019</strain>
        <tissue evidence="2">Muscle</tissue>
    </source>
</reference>
<name>A0ABV0YQI9_9TELE</name>
<gene>
    <name evidence="2" type="ORF">AMECASPLE_021791</name>
</gene>
<evidence type="ECO:0000313" key="3">
    <source>
        <dbReference type="Proteomes" id="UP001469553"/>
    </source>
</evidence>
<sequence>MREQEEEEKKCKGRQSVGYRGGGGTRRGGRGSRRERYHSIAHLFLRQPARILYGLTCPSHIDRKGHGGGGGGGREWITIIIQPGLRNHIQHREEEGNKVRQRYRLVDKLSVSERTPCLQLNI</sequence>